<proteinExistence type="predicted"/>
<keyword evidence="1" id="KW-0808">Transferase</keyword>
<dbReference type="KEGG" id="mfo:Metfor_2658"/>
<dbReference type="InterPro" id="IPR036265">
    <property type="entry name" value="HIT-like_sf"/>
</dbReference>
<dbReference type="AlphaFoldDB" id="L0HI03"/>
<dbReference type="HOGENOM" id="CLU_071478_0_0_2"/>
<sequence length="315" mass="35363">MNDMFSVTGVETLNGVVQFREETFTGFRCRISPDRSKRHVIHPAVIPQESDDCPFCPERIFSVTPCFPDGKRIIHNESVTFPNMFPFGRGHSVTVITKAHQVEKFSRQQIADALSGQIEALTKYDGYPSVNMNFLPSAGASMNHPHMQGLCDAGPSRIVERYLYAGKKFHQLTGKGYWDDVTGGDKVSGRYLFGDDIVWSAHAVPCGEREVRGILPIGTLEETLPYIDTLAAGIIDVLEFYRKLGTTAFNMSIFFDKAGSKSGFHAFCSLISRINPNPLSMSDSAFMERMHFEPVIMTLPEEMGRLYRNQKKEKD</sequence>
<dbReference type="InParanoid" id="L0HI03"/>
<accession>L0HI03</accession>
<dbReference type="eggNOG" id="arCOG00420">
    <property type="taxonomic scope" value="Archaea"/>
</dbReference>
<keyword evidence="2" id="KW-1185">Reference proteome</keyword>
<gene>
    <name evidence="1" type="ordered locus">Metfor_2658</name>
</gene>
<dbReference type="GO" id="GO:0016779">
    <property type="term" value="F:nucleotidyltransferase activity"/>
    <property type="evidence" value="ECO:0007669"/>
    <property type="project" value="UniProtKB-KW"/>
</dbReference>
<organism evidence="1 2">
    <name type="scientific">Methanoregula formicica (strain DSM 22288 / NBRC 105244 / SMSP)</name>
    <dbReference type="NCBI Taxonomy" id="593750"/>
    <lineage>
        <taxon>Archaea</taxon>
        <taxon>Methanobacteriati</taxon>
        <taxon>Methanobacteriota</taxon>
        <taxon>Stenosarchaea group</taxon>
        <taxon>Methanomicrobia</taxon>
        <taxon>Methanomicrobiales</taxon>
        <taxon>Methanoregulaceae</taxon>
        <taxon>Methanoregula</taxon>
    </lineage>
</organism>
<reference evidence="2" key="1">
    <citation type="submission" date="2011-12" db="EMBL/GenBank/DDBJ databases">
        <title>Complete sequence of Methanoregula formicicum SMSP.</title>
        <authorList>
            <person name="Lucas S."/>
            <person name="Han J."/>
            <person name="Lapidus A."/>
            <person name="Cheng J.-F."/>
            <person name="Goodwin L."/>
            <person name="Pitluck S."/>
            <person name="Peters L."/>
            <person name="Ovchinnikova G."/>
            <person name="Teshima H."/>
            <person name="Detter J.C."/>
            <person name="Han C."/>
            <person name="Tapia R."/>
            <person name="Land M."/>
            <person name="Hauser L."/>
            <person name="Kyrpides N."/>
            <person name="Ivanova N."/>
            <person name="Pagani I."/>
            <person name="Imachi H."/>
            <person name="Tamaki H."/>
            <person name="Sekiguchi Y."/>
            <person name="Kamagata Y."/>
            <person name="Cadillo-Quiroz H."/>
            <person name="Zinder S."/>
            <person name="Liu W.-T."/>
            <person name="Woyke T."/>
        </authorList>
    </citation>
    <scope>NUCLEOTIDE SEQUENCE [LARGE SCALE GENOMIC DNA]</scope>
    <source>
        <strain evidence="2">DSM 22288 / NBRC 105244 / SMSP</strain>
    </source>
</reference>
<dbReference type="STRING" id="593750.Metfor_2658"/>
<protein>
    <submittedName>
        <fullName evidence="1">Galactose-1-phosphate uridylyltransferase</fullName>
    </submittedName>
</protein>
<dbReference type="EMBL" id="CP003167">
    <property type="protein sequence ID" value="AGB03650.1"/>
    <property type="molecule type" value="Genomic_DNA"/>
</dbReference>
<name>L0HI03_METFS</name>
<dbReference type="Proteomes" id="UP000010824">
    <property type="component" value="Chromosome"/>
</dbReference>
<reference evidence="1 2" key="2">
    <citation type="journal article" date="2014" name="Genome Announc.">
        <title>Complete Genome Sequence of Methanoregula formicica SMSPT, a Mesophilic Hydrogenotrophic Methanogen Isolated from a Methanogenic Upflow Anaerobic Sludge Blanket Reactor.</title>
        <authorList>
            <person name="Yamamoto K."/>
            <person name="Tamaki H."/>
            <person name="Cadillo-Quiroz H."/>
            <person name="Imachi H."/>
            <person name="Kyrpides N."/>
            <person name="Woyke T."/>
            <person name="Goodwin L."/>
            <person name="Zinder S.H."/>
            <person name="Kamagata Y."/>
            <person name="Liu W.T."/>
        </authorList>
    </citation>
    <scope>NUCLEOTIDE SEQUENCE [LARGE SCALE GENOMIC DNA]</scope>
    <source>
        <strain evidence="2">DSM 22288 / NBRC 105244 / SMSP</strain>
    </source>
</reference>
<dbReference type="SUPFAM" id="SSF54197">
    <property type="entry name" value="HIT-like"/>
    <property type="match status" value="1"/>
</dbReference>
<keyword evidence="1" id="KW-0548">Nucleotidyltransferase</keyword>
<evidence type="ECO:0000313" key="1">
    <source>
        <dbReference type="EMBL" id="AGB03650.1"/>
    </source>
</evidence>
<evidence type="ECO:0000313" key="2">
    <source>
        <dbReference type="Proteomes" id="UP000010824"/>
    </source>
</evidence>